<comment type="catalytic activity">
    <reaction evidence="11">
        <text>Couples ATP hydrolysis with the unwinding of duplex DNA by translocating in the 3'-5' direction.</text>
        <dbReference type="EC" id="5.6.2.4"/>
    </reaction>
</comment>
<evidence type="ECO:0000259" key="16">
    <source>
        <dbReference type="PROSITE" id="PS51198"/>
    </source>
</evidence>
<evidence type="ECO:0000256" key="13">
    <source>
        <dbReference type="ARBA" id="ARBA00034923"/>
    </source>
</evidence>
<keyword evidence="6" id="KW-0269">Exonuclease</keyword>
<dbReference type="InParanoid" id="B4CW83"/>
<dbReference type="SUPFAM" id="SSF52540">
    <property type="entry name" value="P-loop containing nucleoside triphosphate hydrolases"/>
    <property type="match status" value="1"/>
</dbReference>
<evidence type="ECO:0000256" key="7">
    <source>
        <dbReference type="ARBA" id="ARBA00022840"/>
    </source>
</evidence>
<dbReference type="InterPro" id="IPR011604">
    <property type="entry name" value="PDDEXK-like_dom_sf"/>
</dbReference>
<dbReference type="Pfam" id="PF12705">
    <property type="entry name" value="PDDEXK_1"/>
    <property type="match status" value="1"/>
</dbReference>
<dbReference type="GO" id="GO:0004527">
    <property type="term" value="F:exonuclease activity"/>
    <property type="evidence" value="ECO:0007669"/>
    <property type="project" value="UniProtKB-KW"/>
</dbReference>
<dbReference type="InterPro" id="IPR027417">
    <property type="entry name" value="P-loop_NTPase"/>
</dbReference>
<dbReference type="FunCoup" id="B4CW83">
    <property type="interactions" value="78"/>
</dbReference>
<dbReference type="InterPro" id="IPR014017">
    <property type="entry name" value="DNA_helicase_UvrD-like_C"/>
</dbReference>
<dbReference type="InterPro" id="IPR000212">
    <property type="entry name" value="DNA_helicase_UvrD/REP"/>
</dbReference>
<evidence type="ECO:0000256" key="8">
    <source>
        <dbReference type="ARBA" id="ARBA00023125"/>
    </source>
</evidence>
<evidence type="ECO:0000256" key="14">
    <source>
        <dbReference type="ARBA" id="ARBA00048988"/>
    </source>
</evidence>
<dbReference type="PANTHER" id="PTHR11070:SF2">
    <property type="entry name" value="ATP-DEPENDENT DNA HELICASE SRS2"/>
    <property type="match status" value="1"/>
</dbReference>
<dbReference type="eggNOG" id="COG1074">
    <property type="taxonomic scope" value="Bacteria"/>
</dbReference>
<dbReference type="Gene3D" id="3.40.50.300">
    <property type="entry name" value="P-loop containing nucleotide triphosphate hydrolases"/>
    <property type="match status" value="3"/>
</dbReference>
<dbReference type="InterPro" id="IPR038726">
    <property type="entry name" value="PDDEXK_AddAB-type"/>
</dbReference>
<gene>
    <name evidence="18" type="ORF">CfE428DRAFT_0920</name>
</gene>
<keyword evidence="3" id="KW-0227">DNA damage</keyword>
<comment type="caution">
    <text evidence="18">The sequence shown here is derived from an EMBL/GenBank/DDBJ whole genome shotgun (WGS) entry which is preliminary data.</text>
</comment>
<evidence type="ECO:0000256" key="6">
    <source>
        <dbReference type="ARBA" id="ARBA00022839"/>
    </source>
</evidence>
<sequence>MNTPHDQSQRDRFIHELERNFSVVASAGSGKTRAITDRIVALAQHPRAAEWLPSLVVVTYTNRAAAEMQQRARQSILEAGVKLEVINAFNRAFFGTIHSLCLKLLRQHGHYLGLPAQLEHLNEDDDAALWTEFVQSSTAIGAGLDPEQRRALLRLTPARRLLDLGRRGHITEAVPAPGPFPKFDFEPIYAFVPKKVSQVTAARVQEAMRRWETAWEGDDFVGALPGCKCAPLKPIWEAAIVPIVEWRRCAALHVAAEISQAYREFRLGRGVMTFSDQIALAAELLRHPEAAQRIRAKQYRVILDEAQDTDPTQFDVLLEVARPVEATGPWPSEETHPPLPGHFCMVGDFQQSIYGARADLAHYRRVHQAFLRTGAGEEVIFSVTFRLDRAGIEFANAVFPIVLHGLERQVPYVALYPRPTAFPGQIVRFDPKAGPEIIAERALKNKEYWEANNLAHWLREVGLEKLRASSWREVALLCPRTRWLPPLRAALRSVGLKAQVQSERSINGDSPAYAWFTALATVLAEPRNGFEIVGVLREIFGLSDHDLAAFSEGYGVRFHLTAPTGRGGPVAEKINLLVALREQARSLPLFSAMEEMVRVTQLRDRLLSLPADEYEGLGFELEELLTKAATAEAAKGTLENFAAELQSEFHAARNVRGALPDAIQIISGHKSKGSEWEAVIIPFFARGAKTQSPVYPRLLRDPRSAATIAAMESSDVDGDLKTAVALQEQQELERLLYVALTRAKHTLVLVDDRALFTGKKGLPERSQASRLRCGQGEENAAAFERLPTKLSACTETAEHHAQKAIVRSQEMILPLPTLPAKALKASRERAAVFLKRNPSALAEAALAEADPAAYVAAARQASSAPNAGQRYGTWWHNFVEVLDWSAPVASWDRTFETHLAGSPDPDRSHHDWALLRTQLTSDSDLTRLLAGPGTLAHAEMPFLWAMSERECLDGIIDLAVYDRQAHRWTILDWKTNRVPPSRSHYLPQLSAYWKAASEMLHTPVAAGLYITATGQWLPYEESELAGAWDALSRNSAALTEALEDDRGD</sequence>
<keyword evidence="10" id="KW-0413">Isomerase</keyword>
<keyword evidence="19" id="KW-1185">Reference proteome</keyword>
<name>B4CW83_9BACT</name>
<evidence type="ECO:0000256" key="10">
    <source>
        <dbReference type="ARBA" id="ARBA00023235"/>
    </source>
</evidence>
<accession>B4CW83</accession>
<evidence type="ECO:0000256" key="11">
    <source>
        <dbReference type="ARBA" id="ARBA00034617"/>
    </source>
</evidence>
<dbReference type="PANTHER" id="PTHR11070">
    <property type="entry name" value="UVRD / RECB / PCRA DNA HELICASE FAMILY MEMBER"/>
    <property type="match status" value="1"/>
</dbReference>
<keyword evidence="1" id="KW-0540">Nuclease</keyword>
<evidence type="ECO:0000259" key="17">
    <source>
        <dbReference type="PROSITE" id="PS51217"/>
    </source>
</evidence>
<keyword evidence="8" id="KW-0238">DNA-binding</keyword>
<keyword evidence="2 15" id="KW-0547">Nucleotide-binding</keyword>
<keyword evidence="7 15" id="KW-0067">ATP-binding</keyword>
<dbReference type="SUPFAM" id="SSF52980">
    <property type="entry name" value="Restriction endonuclease-like"/>
    <property type="match status" value="1"/>
</dbReference>
<dbReference type="InterPro" id="IPR014016">
    <property type="entry name" value="UvrD-like_ATP-bd"/>
</dbReference>
<evidence type="ECO:0000256" key="5">
    <source>
        <dbReference type="ARBA" id="ARBA00022806"/>
    </source>
</evidence>
<dbReference type="RefSeq" id="WP_006978247.1">
    <property type="nucleotide sequence ID" value="NZ_ABVL01000002.1"/>
</dbReference>
<dbReference type="AlphaFoldDB" id="B4CW83"/>
<keyword evidence="4 15" id="KW-0378">Hydrolase</keyword>
<feature type="domain" description="UvrD-like helicase C-terminal" evidence="17">
    <location>
        <begin position="407"/>
        <end position="673"/>
    </location>
</feature>
<dbReference type="InterPro" id="IPR011335">
    <property type="entry name" value="Restrct_endonuc-II-like"/>
</dbReference>
<organism evidence="18 19">
    <name type="scientific">Chthoniobacter flavus Ellin428</name>
    <dbReference type="NCBI Taxonomy" id="497964"/>
    <lineage>
        <taxon>Bacteria</taxon>
        <taxon>Pseudomonadati</taxon>
        <taxon>Verrucomicrobiota</taxon>
        <taxon>Spartobacteria</taxon>
        <taxon>Chthoniobacterales</taxon>
        <taxon>Chthoniobacteraceae</taxon>
        <taxon>Chthoniobacter</taxon>
    </lineage>
</organism>
<reference evidence="18 19" key="1">
    <citation type="journal article" date="2011" name="J. Bacteriol.">
        <title>Genome sequence of Chthoniobacter flavus Ellin428, an aerobic heterotrophic soil bacterium.</title>
        <authorList>
            <person name="Kant R."/>
            <person name="van Passel M.W."/>
            <person name="Palva A."/>
            <person name="Lucas S."/>
            <person name="Lapidus A."/>
            <person name="Glavina Del Rio T."/>
            <person name="Dalin E."/>
            <person name="Tice H."/>
            <person name="Bruce D."/>
            <person name="Goodwin L."/>
            <person name="Pitluck S."/>
            <person name="Larimer F.W."/>
            <person name="Land M.L."/>
            <person name="Hauser L."/>
            <person name="Sangwan P."/>
            <person name="de Vos W.M."/>
            <person name="Janssen P.H."/>
            <person name="Smidt H."/>
        </authorList>
    </citation>
    <scope>NUCLEOTIDE SEQUENCE [LARGE SCALE GENOMIC DNA]</scope>
    <source>
        <strain evidence="18 19">Ellin428</strain>
    </source>
</reference>
<keyword evidence="5 15" id="KW-0347">Helicase</keyword>
<evidence type="ECO:0000256" key="15">
    <source>
        <dbReference type="PROSITE-ProRule" id="PRU00560"/>
    </source>
</evidence>
<dbReference type="PROSITE" id="PS51198">
    <property type="entry name" value="UVRD_HELICASE_ATP_BIND"/>
    <property type="match status" value="1"/>
</dbReference>
<dbReference type="EC" id="5.6.2.4" evidence="12"/>
<dbReference type="Pfam" id="PF13361">
    <property type="entry name" value="UvrD_C"/>
    <property type="match status" value="1"/>
</dbReference>
<dbReference type="EMBL" id="ABVL01000002">
    <property type="protein sequence ID" value="EDY21675.1"/>
    <property type="molecule type" value="Genomic_DNA"/>
</dbReference>
<proteinExistence type="predicted"/>
<dbReference type="GO" id="GO:0003677">
    <property type="term" value="F:DNA binding"/>
    <property type="evidence" value="ECO:0007669"/>
    <property type="project" value="UniProtKB-KW"/>
</dbReference>
<dbReference type="GO" id="GO:0005524">
    <property type="term" value="F:ATP binding"/>
    <property type="evidence" value="ECO:0007669"/>
    <property type="project" value="UniProtKB-UniRule"/>
</dbReference>
<evidence type="ECO:0000313" key="19">
    <source>
        <dbReference type="Proteomes" id="UP000005824"/>
    </source>
</evidence>
<evidence type="ECO:0000256" key="12">
    <source>
        <dbReference type="ARBA" id="ARBA00034808"/>
    </source>
</evidence>
<dbReference type="GO" id="GO:0000725">
    <property type="term" value="P:recombinational repair"/>
    <property type="evidence" value="ECO:0007669"/>
    <property type="project" value="TreeGrafter"/>
</dbReference>
<feature type="binding site" evidence="15">
    <location>
        <begin position="25"/>
        <end position="32"/>
    </location>
    <ligand>
        <name>ATP</name>
        <dbReference type="ChEBI" id="CHEBI:30616"/>
    </ligand>
</feature>
<evidence type="ECO:0000256" key="9">
    <source>
        <dbReference type="ARBA" id="ARBA00023204"/>
    </source>
</evidence>
<dbReference type="PROSITE" id="PS51217">
    <property type="entry name" value="UVRD_HELICASE_CTER"/>
    <property type="match status" value="1"/>
</dbReference>
<comment type="catalytic activity">
    <reaction evidence="14">
        <text>ATP + H2O = ADP + phosphate + H(+)</text>
        <dbReference type="Rhea" id="RHEA:13065"/>
        <dbReference type="ChEBI" id="CHEBI:15377"/>
        <dbReference type="ChEBI" id="CHEBI:15378"/>
        <dbReference type="ChEBI" id="CHEBI:30616"/>
        <dbReference type="ChEBI" id="CHEBI:43474"/>
        <dbReference type="ChEBI" id="CHEBI:456216"/>
        <dbReference type="EC" id="5.6.2.4"/>
    </reaction>
</comment>
<feature type="domain" description="UvrD-like helicase ATP-binding" evidence="16">
    <location>
        <begin position="4"/>
        <end position="388"/>
    </location>
</feature>
<keyword evidence="9" id="KW-0234">DNA repair</keyword>
<dbReference type="Proteomes" id="UP000005824">
    <property type="component" value="Unassembled WGS sequence"/>
</dbReference>
<evidence type="ECO:0000256" key="4">
    <source>
        <dbReference type="ARBA" id="ARBA00022801"/>
    </source>
</evidence>
<dbReference type="Gene3D" id="3.90.320.10">
    <property type="match status" value="1"/>
</dbReference>
<evidence type="ECO:0000256" key="2">
    <source>
        <dbReference type="ARBA" id="ARBA00022741"/>
    </source>
</evidence>
<protein>
    <recommendedName>
        <fullName evidence="12">DNA 3'-5' helicase</fullName>
        <ecNumber evidence="12">5.6.2.4</ecNumber>
    </recommendedName>
    <alternativeName>
        <fullName evidence="13">DNA 3'-5' helicase II</fullName>
    </alternativeName>
</protein>
<evidence type="ECO:0000256" key="3">
    <source>
        <dbReference type="ARBA" id="ARBA00022763"/>
    </source>
</evidence>
<dbReference type="GO" id="GO:0043138">
    <property type="term" value="F:3'-5' DNA helicase activity"/>
    <property type="evidence" value="ECO:0007669"/>
    <property type="project" value="UniProtKB-EC"/>
</dbReference>
<dbReference type="Pfam" id="PF00580">
    <property type="entry name" value="UvrD-helicase"/>
    <property type="match status" value="1"/>
</dbReference>
<evidence type="ECO:0000256" key="1">
    <source>
        <dbReference type="ARBA" id="ARBA00022722"/>
    </source>
</evidence>
<dbReference type="Gene3D" id="1.10.486.10">
    <property type="entry name" value="PCRA, domain 4"/>
    <property type="match status" value="1"/>
</dbReference>
<evidence type="ECO:0000313" key="18">
    <source>
        <dbReference type="EMBL" id="EDY21675.1"/>
    </source>
</evidence>
<dbReference type="STRING" id="497964.CfE428DRAFT_0920"/>